<evidence type="ECO:0000313" key="3">
    <source>
        <dbReference type="Proteomes" id="UP000014071"/>
    </source>
</evidence>
<dbReference type="STRING" id="1305764.R9P8W8"/>
<feature type="compositionally biased region" description="Polar residues" evidence="1">
    <location>
        <begin position="19"/>
        <end position="33"/>
    </location>
</feature>
<feature type="compositionally biased region" description="Basic and acidic residues" evidence="1">
    <location>
        <begin position="184"/>
        <end position="193"/>
    </location>
</feature>
<gene>
    <name evidence="2" type="ORF">PHSY_005294</name>
</gene>
<reference evidence="3" key="1">
    <citation type="journal article" date="2013" name="Genome Announc.">
        <title>Draft genome sequence of the basidiomycetous yeast-like fungus Pseudozyma hubeiensis SY62, which produces an abundant amount of the biosurfactant mannosylerythritol lipids.</title>
        <authorList>
            <person name="Konishi M."/>
            <person name="Hatada Y."/>
            <person name="Horiuchi J."/>
        </authorList>
    </citation>
    <scope>NUCLEOTIDE SEQUENCE [LARGE SCALE GENOMIC DNA]</scope>
    <source>
        <strain evidence="3">SY62</strain>
    </source>
</reference>
<proteinExistence type="predicted"/>
<feature type="compositionally biased region" description="Polar residues" evidence="1">
    <location>
        <begin position="460"/>
        <end position="487"/>
    </location>
</feature>
<accession>R9P8W8</accession>
<dbReference type="OrthoDB" id="197400at2759"/>
<feature type="compositionally biased region" description="Gly residues" evidence="1">
    <location>
        <begin position="295"/>
        <end position="309"/>
    </location>
</feature>
<feature type="compositionally biased region" description="Acidic residues" evidence="1">
    <location>
        <begin position="149"/>
        <end position="164"/>
    </location>
</feature>
<feature type="compositionally biased region" description="Acidic residues" evidence="1">
    <location>
        <begin position="88"/>
        <end position="108"/>
    </location>
</feature>
<protein>
    <submittedName>
        <fullName evidence="2">Uncharacterized protein</fullName>
    </submittedName>
</protein>
<feature type="region of interest" description="Disordered" evidence="1">
    <location>
        <begin position="1"/>
        <end position="220"/>
    </location>
</feature>
<sequence length="487" mass="51648">MSRRLVSYSDLTEDGAEAQQPSGTEAGPSSYSNAGAGGGRAKKRKLGSNGSQGKKKTRANGVHWDDPAYAGQMEREGGLRGGYRDLGEVEEVDEEERGSVGEDVDDRDDGVRGESDDVEGVGGGDGVYTGWKYDEWGEPYDGTQTLPEEAYDDDDEFDYDDEYDSDHSSSSNTPALPFVIPDVSEYHRQHDPHPSPLASSTTPSSTPHRPPHAVGGGGRTLTHLELYSPLSLVQTFNSALSQYCTLHALPLPRFTGSSESALWNDAPKHDSLLAQQVREDTQQVLAQRGTAVGVTGSGVSSGGGGGGGKSQQQQAKARGKPIVTAVSAADMEGNAAWKKAIKTVETTPNRVGWIWPAVQPTGTNDQTSKHSVHAAPPQTVAAESISLNNRAASSNHHTVQSDTPANGHADLDMKLHHYWYAGYYAALAACRVTPTLNPDSSVPSQAPKTDPTDTAPTPTSHTSLIPATRSSIDPPQTPIESSPTAPQ</sequence>
<feature type="region of interest" description="Disordered" evidence="1">
    <location>
        <begin position="295"/>
        <end position="316"/>
    </location>
</feature>
<dbReference type="AlphaFoldDB" id="R9P8W8"/>
<evidence type="ECO:0000313" key="2">
    <source>
        <dbReference type="EMBL" id="GAC97707.1"/>
    </source>
</evidence>
<dbReference type="EMBL" id="DF238811">
    <property type="protein sequence ID" value="GAC97707.1"/>
    <property type="molecule type" value="Genomic_DNA"/>
</dbReference>
<feature type="compositionally biased region" description="Low complexity" evidence="1">
    <location>
        <begin position="196"/>
        <end position="207"/>
    </location>
</feature>
<name>R9P8W8_PSEHS</name>
<dbReference type="eggNOG" id="ENOG502RE19">
    <property type="taxonomic scope" value="Eukaryota"/>
</dbReference>
<dbReference type="RefSeq" id="XP_012191294.1">
    <property type="nucleotide sequence ID" value="XM_012335904.1"/>
</dbReference>
<dbReference type="GeneID" id="24110573"/>
<feature type="region of interest" description="Disordered" evidence="1">
    <location>
        <begin position="437"/>
        <end position="487"/>
    </location>
</feature>
<evidence type="ECO:0000256" key="1">
    <source>
        <dbReference type="SAM" id="MobiDB-lite"/>
    </source>
</evidence>
<feature type="compositionally biased region" description="Low complexity" evidence="1">
    <location>
        <begin position="446"/>
        <end position="459"/>
    </location>
</feature>
<keyword evidence="3" id="KW-1185">Reference proteome</keyword>
<dbReference type="HOGENOM" id="CLU_596078_0_0_1"/>
<feature type="compositionally biased region" description="Basic and acidic residues" evidence="1">
    <location>
        <begin position="73"/>
        <end position="87"/>
    </location>
</feature>
<dbReference type="Proteomes" id="UP000014071">
    <property type="component" value="Unassembled WGS sequence"/>
</dbReference>
<organism evidence="2 3">
    <name type="scientific">Pseudozyma hubeiensis (strain SY62)</name>
    <name type="common">Yeast</name>
    <dbReference type="NCBI Taxonomy" id="1305764"/>
    <lineage>
        <taxon>Eukaryota</taxon>
        <taxon>Fungi</taxon>
        <taxon>Dikarya</taxon>
        <taxon>Basidiomycota</taxon>
        <taxon>Ustilaginomycotina</taxon>
        <taxon>Ustilaginomycetes</taxon>
        <taxon>Ustilaginales</taxon>
        <taxon>Ustilaginaceae</taxon>
        <taxon>Pseudozyma</taxon>
    </lineage>
</organism>